<name>A0A8S5U7R6_9CAUD</name>
<organism evidence="2">
    <name type="scientific">Myoviridae sp. ctdyF5</name>
    <dbReference type="NCBI Taxonomy" id="2825144"/>
    <lineage>
        <taxon>Viruses</taxon>
        <taxon>Duplodnaviria</taxon>
        <taxon>Heunggongvirae</taxon>
        <taxon>Uroviricota</taxon>
        <taxon>Caudoviricetes</taxon>
    </lineage>
</organism>
<keyword evidence="1" id="KW-0472">Membrane</keyword>
<protein>
    <submittedName>
        <fullName evidence="2">Repressor protein C2</fullName>
    </submittedName>
</protein>
<proteinExistence type="predicted"/>
<keyword evidence="1" id="KW-0812">Transmembrane</keyword>
<evidence type="ECO:0000313" key="2">
    <source>
        <dbReference type="EMBL" id="DAF90466.1"/>
    </source>
</evidence>
<dbReference type="EMBL" id="BK016029">
    <property type="protein sequence ID" value="DAF90466.1"/>
    <property type="molecule type" value="Genomic_DNA"/>
</dbReference>
<feature type="transmembrane region" description="Helical" evidence="1">
    <location>
        <begin position="27"/>
        <end position="47"/>
    </location>
</feature>
<evidence type="ECO:0000256" key="1">
    <source>
        <dbReference type="SAM" id="Phobius"/>
    </source>
</evidence>
<sequence>MQYVDYKEFENNHKAYLSISDVDKKTGWSTIGFVKVIVLLAVASFSFNSKATSTFDQFDVESKINESVNSNDIVYSGKGLKGIQSPILALSTELQRKFGFKKAQWASVLNVERKTLYNWEEKPDSTPHAKVMNNLDVLKNFSEEIDDGHAPFISKMTFGKGRKDDFTQAFTHQPLSIELMISAYEKYYTEIDGFYKRQLLS</sequence>
<accession>A0A8S5U7R6</accession>
<keyword evidence="1" id="KW-1133">Transmembrane helix</keyword>
<reference evidence="2" key="1">
    <citation type="journal article" date="2021" name="Proc. Natl. Acad. Sci. U.S.A.">
        <title>A Catalog of Tens of Thousands of Viruses from Human Metagenomes Reveals Hidden Associations with Chronic Diseases.</title>
        <authorList>
            <person name="Tisza M.J."/>
            <person name="Buck C.B."/>
        </authorList>
    </citation>
    <scope>NUCLEOTIDE SEQUENCE</scope>
    <source>
        <strain evidence="2">CtdyF5</strain>
    </source>
</reference>